<dbReference type="SUPFAM" id="SSF54001">
    <property type="entry name" value="Cysteine proteinases"/>
    <property type="match status" value="1"/>
</dbReference>
<reference evidence="2 3" key="2">
    <citation type="submission" date="2018-11" db="EMBL/GenBank/DDBJ databases">
        <authorList>
            <consortium name="Pathogen Informatics"/>
        </authorList>
    </citation>
    <scope>NUCLEOTIDE SEQUENCE [LARGE SCALE GENOMIC DNA]</scope>
</reference>
<evidence type="ECO:0000313" key="3">
    <source>
        <dbReference type="Proteomes" id="UP000267096"/>
    </source>
</evidence>
<evidence type="ECO:0000313" key="2">
    <source>
        <dbReference type="EMBL" id="VDK76816.1"/>
    </source>
</evidence>
<keyword evidence="1" id="KW-0472">Membrane</keyword>
<proteinExistence type="predicted"/>
<keyword evidence="1" id="KW-0812">Transmembrane</keyword>
<organism evidence="4">
    <name type="scientific">Anisakis simplex</name>
    <name type="common">Herring worm</name>
    <dbReference type="NCBI Taxonomy" id="6269"/>
    <lineage>
        <taxon>Eukaryota</taxon>
        <taxon>Metazoa</taxon>
        <taxon>Ecdysozoa</taxon>
        <taxon>Nematoda</taxon>
        <taxon>Chromadorea</taxon>
        <taxon>Rhabditida</taxon>
        <taxon>Spirurina</taxon>
        <taxon>Ascaridomorpha</taxon>
        <taxon>Ascaridoidea</taxon>
        <taxon>Anisakidae</taxon>
        <taxon>Anisakis</taxon>
        <taxon>Anisakis simplex complex</taxon>
    </lineage>
</organism>
<keyword evidence="1" id="KW-1133">Transmembrane helix</keyword>
<dbReference type="EMBL" id="UYRR01039586">
    <property type="protein sequence ID" value="VDK76816.1"/>
    <property type="molecule type" value="Genomic_DNA"/>
</dbReference>
<dbReference type="Gene3D" id="3.90.70.10">
    <property type="entry name" value="Cysteine proteinases"/>
    <property type="match status" value="1"/>
</dbReference>
<dbReference type="InterPro" id="IPR038765">
    <property type="entry name" value="Papain-like_cys_pep_sf"/>
</dbReference>
<evidence type="ECO:0000256" key="1">
    <source>
        <dbReference type="SAM" id="Phobius"/>
    </source>
</evidence>
<feature type="transmembrane region" description="Helical" evidence="1">
    <location>
        <begin position="51"/>
        <end position="74"/>
    </location>
</feature>
<evidence type="ECO:0000313" key="4">
    <source>
        <dbReference type="WBParaSite" id="ASIM_0002105701-mRNA-1"/>
    </source>
</evidence>
<dbReference type="OrthoDB" id="47475at2759"/>
<name>A0A0M3KJ85_ANISI</name>
<dbReference type="AlphaFoldDB" id="A0A0M3KJ85"/>
<sequence>MESGHYTCFIRHQHNQWFQCDDQIISRAPIEKFLNFNLNLALQLVEIKQDLFSAVPVAIIIVIVSINLVWTSAVEPSLGLLRKSPGKLAKPSGYGERPRGVAFNNAPLYATGANFTCFSGTKMIPSTWVNDDYCD</sequence>
<dbReference type="WBParaSite" id="ASIM_0002105701-mRNA-1">
    <property type="protein sequence ID" value="ASIM_0002105701-mRNA-1"/>
    <property type="gene ID" value="ASIM_0002105701"/>
</dbReference>
<protein>
    <submittedName>
        <fullName evidence="4">USP domain-containing protein</fullName>
    </submittedName>
</protein>
<keyword evidence="3" id="KW-1185">Reference proteome</keyword>
<gene>
    <name evidence="2" type="ORF">ASIM_LOCUS20433</name>
</gene>
<reference evidence="4" key="1">
    <citation type="submission" date="2017-02" db="UniProtKB">
        <authorList>
            <consortium name="WormBaseParasite"/>
        </authorList>
    </citation>
    <scope>IDENTIFICATION</scope>
</reference>
<dbReference type="Proteomes" id="UP000267096">
    <property type="component" value="Unassembled WGS sequence"/>
</dbReference>
<accession>A0A0M3KJ85</accession>